<dbReference type="Pfam" id="PF08937">
    <property type="entry name" value="ThsB_TIR"/>
    <property type="match status" value="1"/>
</dbReference>
<keyword evidence="3" id="KW-1185">Reference proteome</keyword>
<accession>A0A8D4VQ02</accession>
<protein>
    <recommendedName>
        <fullName evidence="1">Thoeris protein ThsB TIR-like domain-containing protein</fullName>
    </recommendedName>
</protein>
<gene>
    <name evidence="2" type="ORF">MoryE10_11330</name>
</gene>
<feature type="domain" description="Thoeris protein ThsB TIR-like" evidence="1">
    <location>
        <begin position="11"/>
        <end position="100"/>
    </location>
</feature>
<dbReference type="EMBL" id="AP019782">
    <property type="protein sequence ID" value="BBL70527.1"/>
    <property type="molecule type" value="Genomic_DNA"/>
</dbReference>
<proteinExistence type="predicted"/>
<organism evidence="2 3">
    <name type="scientific">Methylogaea oryzae</name>
    <dbReference type="NCBI Taxonomy" id="1295382"/>
    <lineage>
        <taxon>Bacteria</taxon>
        <taxon>Pseudomonadati</taxon>
        <taxon>Pseudomonadota</taxon>
        <taxon>Gammaproteobacteria</taxon>
        <taxon>Methylococcales</taxon>
        <taxon>Methylococcaceae</taxon>
        <taxon>Methylogaea</taxon>
    </lineage>
</organism>
<dbReference type="InterPro" id="IPR015032">
    <property type="entry name" value="ThsB__TIR-like_domain"/>
</dbReference>
<dbReference type="Proteomes" id="UP000824988">
    <property type="component" value="Chromosome"/>
</dbReference>
<evidence type="ECO:0000259" key="1">
    <source>
        <dbReference type="Pfam" id="PF08937"/>
    </source>
</evidence>
<evidence type="ECO:0000313" key="2">
    <source>
        <dbReference type="EMBL" id="BBL70527.1"/>
    </source>
</evidence>
<reference evidence="2" key="1">
    <citation type="submission" date="2019-06" db="EMBL/GenBank/DDBJ databases">
        <title>Complete genome sequence of Methylogaea oryzae strain JCM16910.</title>
        <authorList>
            <person name="Asakawa S."/>
        </authorList>
    </citation>
    <scope>NUCLEOTIDE SEQUENCE</scope>
    <source>
        <strain evidence="2">E10</strain>
    </source>
</reference>
<dbReference type="RefSeq" id="WP_221048482.1">
    <property type="nucleotide sequence ID" value="NZ_AP019782.1"/>
</dbReference>
<evidence type="ECO:0000313" key="3">
    <source>
        <dbReference type="Proteomes" id="UP000824988"/>
    </source>
</evidence>
<dbReference type="AlphaFoldDB" id="A0A8D4VQ02"/>
<name>A0A8D4VQ02_9GAMM</name>
<sequence length="186" mass="21336">MAYTGTKRRVFISHYKGDRVEVNAFIDHFATKHEVFTPYILGAGDNYDFINSNDPAYVMTQIRKKYLQDTTITIILVGNCTHSRRYVDWEIKSSLQQGETLPNGLMGIILPSKGGSAHLPPRIKDNWNKEGKDCYARYWVYPKTPEELGGWIEDAYAARTARSKFIQNSQDMMKYNAKCLVCVVTH</sequence>
<dbReference type="KEGG" id="moz:MoryE10_11330"/>